<protein>
    <submittedName>
        <fullName evidence="1">Uncharacterized protein</fullName>
    </submittedName>
</protein>
<proteinExistence type="predicted"/>
<evidence type="ECO:0000313" key="2">
    <source>
        <dbReference type="Proteomes" id="UP000326396"/>
    </source>
</evidence>
<dbReference type="AlphaFoldDB" id="A0A5N6NXR1"/>
<dbReference type="EMBL" id="SZYD01000008">
    <property type="protein sequence ID" value="KAD5508339.1"/>
    <property type="molecule type" value="Genomic_DNA"/>
</dbReference>
<sequence>MNMALCFLLRLSSENNHDSSRGTGVSHGNCTSAKWFICFCKVSVVRWWIDSGVASLSSIALLRLQGSGTTFSLRIMVVAGADGLKVWFSSGHTSRGTIGFKSQD</sequence>
<name>A0A5N6NXR1_9ASTR</name>
<evidence type="ECO:0000313" key="1">
    <source>
        <dbReference type="EMBL" id="KAD5508339.1"/>
    </source>
</evidence>
<organism evidence="1 2">
    <name type="scientific">Mikania micrantha</name>
    <name type="common">bitter vine</name>
    <dbReference type="NCBI Taxonomy" id="192012"/>
    <lineage>
        <taxon>Eukaryota</taxon>
        <taxon>Viridiplantae</taxon>
        <taxon>Streptophyta</taxon>
        <taxon>Embryophyta</taxon>
        <taxon>Tracheophyta</taxon>
        <taxon>Spermatophyta</taxon>
        <taxon>Magnoliopsida</taxon>
        <taxon>eudicotyledons</taxon>
        <taxon>Gunneridae</taxon>
        <taxon>Pentapetalae</taxon>
        <taxon>asterids</taxon>
        <taxon>campanulids</taxon>
        <taxon>Asterales</taxon>
        <taxon>Asteraceae</taxon>
        <taxon>Asteroideae</taxon>
        <taxon>Heliantheae alliance</taxon>
        <taxon>Eupatorieae</taxon>
        <taxon>Mikania</taxon>
    </lineage>
</organism>
<reference evidence="1 2" key="1">
    <citation type="submission" date="2019-05" db="EMBL/GenBank/DDBJ databases">
        <title>Mikania micrantha, genome provides insights into the molecular mechanism of rapid growth.</title>
        <authorList>
            <person name="Liu B."/>
        </authorList>
    </citation>
    <scope>NUCLEOTIDE SEQUENCE [LARGE SCALE GENOMIC DNA]</scope>
    <source>
        <strain evidence="1">NLD-2019</strain>
        <tissue evidence="1">Leaf</tissue>
    </source>
</reference>
<comment type="caution">
    <text evidence="1">The sequence shown here is derived from an EMBL/GenBank/DDBJ whole genome shotgun (WGS) entry which is preliminary data.</text>
</comment>
<dbReference type="Proteomes" id="UP000326396">
    <property type="component" value="Linkage Group LG16"/>
</dbReference>
<gene>
    <name evidence="1" type="ORF">E3N88_16042</name>
</gene>
<accession>A0A5N6NXR1</accession>
<keyword evidence="2" id="KW-1185">Reference proteome</keyword>